<gene>
    <name evidence="9" type="primary">thiE</name>
    <name evidence="14" type="ordered locus">UCYN_02100</name>
</gene>
<dbReference type="SUPFAM" id="SSF51391">
    <property type="entry name" value="Thiamin phosphate synthase"/>
    <property type="match status" value="1"/>
</dbReference>
<comment type="catalytic activity">
    <reaction evidence="7 9 10">
        <text>2-(2-carboxy-4-methylthiazol-5-yl)ethyl phosphate + 4-amino-2-methyl-5-(diphosphooxymethyl)pyrimidine + 2 H(+) = thiamine phosphate + CO2 + diphosphate</text>
        <dbReference type="Rhea" id="RHEA:47848"/>
        <dbReference type="ChEBI" id="CHEBI:15378"/>
        <dbReference type="ChEBI" id="CHEBI:16526"/>
        <dbReference type="ChEBI" id="CHEBI:33019"/>
        <dbReference type="ChEBI" id="CHEBI:37575"/>
        <dbReference type="ChEBI" id="CHEBI:57841"/>
        <dbReference type="ChEBI" id="CHEBI:62890"/>
        <dbReference type="EC" id="2.5.1.3"/>
    </reaction>
</comment>
<comment type="function">
    <text evidence="9">Condenses 4-methyl-5-(beta-hydroxyethyl)thiazole monophosphate (THZ-P) and 2-methyl-4-amino-5-hydroxymethyl pyrimidine pyrophosphate (HMP-PP) to form thiamine monophosphate (TMP).</text>
</comment>
<comment type="pathway">
    <text evidence="1 9 11">Cofactor biosynthesis; thiamine diphosphate biosynthesis; thiamine phosphate from 4-amino-2-methyl-5-diphosphomethylpyrimidine and 4-methyl-5-(2-phosphoethyl)-thiazole: step 1/1.</text>
</comment>
<sequence length="338" mass="38630">MNNNFLISQILDANLDRAREGIRVIEEWCRFGIKKGHLAKTCKDIRQELALWHTYELRLSRNTENDPGIDLSHPKEEVKNNVEELLQANLCRVQEALRVLEEYGKLYDSKMGKSFKKIRYEVYILESSLIRYSNHKQLCKASIYLITSPIKNLFSVVESSLKGGLQILQYREKNISDSSYIKVARKLCELCHQYDALFIMNDRVDIALAINADGVHIGQEDISIKIAREIIGPQKIIGCSTTNPLEMEKAIEEGADYIGVGPIYPTPNKPEKETIQSDYLDYVINKCTIPWFAIGGINIDNIKNITDLGVKQVAVIRLIMEADNPEEMTKFLLKNYLS</sequence>
<dbReference type="STRING" id="1453429.UCYN_02100"/>
<dbReference type="FunFam" id="3.20.20.70:FF:000096">
    <property type="entry name" value="Thiamine-phosphate synthase"/>
    <property type="match status" value="1"/>
</dbReference>
<dbReference type="HAMAP" id="MF_01327">
    <property type="entry name" value="TMP_synthase_cyanobact"/>
    <property type="match status" value="1"/>
</dbReference>
<feature type="binding site" evidence="9">
    <location>
        <begin position="169"/>
        <end position="173"/>
    </location>
    <ligand>
        <name>4-amino-2-methyl-5-(diphosphooxymethyl)pyrimidine</name>
        <dbReference type="ChEBI" id="CHEBI:57841"/>
    </ligand>
</feature>
<organism evidence="15">
    <name type="scientific">Atelocyanobacterium thalassa (isolate ALOHA)</name>
    <dbReference type="NCBI Taxonomy" id="1453429"/>
    <lineage>
        <taxon>Bacteria</taxon>
        <taxon>Bacillati</taxon>
        <taxon>Cyanobacteriota</taxon>
        <taxon>Cyanophyceae</taxon>
        <taxon>Oscillatoriophycideae</taxon>
        <taxon>Chroococcales</taxon>
        <taxon>Aphanothecaceae</taxon>
        <taxon>Candidatus Atelocyanobacterium</taxon>
        <taxon>Candidatus Atelocyanobacterium thalassae</taxon>
    </lineage>
</organism>
<feature type="binding site" evidence="9">
    <location>
        <position position="201"/>
    </location>
    <ligand>
        <name>4-amino-2-methyl-5-(diphosphooxymethyl)pyrimidine</name>
        <dbReference type="ChEBI" id="CHEBI:57841"/>
    </ligand>
</feature>
<dbReference type="GO" id="GO:0004789">
    <property type="term" value="F:thiamine-phosphate diphosphorylase activity"/>
    <property type="evidence" value="ECO:0007669"/>
    <property type="project" value="UniProtKB-UniRule"/>
</dbReference>
<evidence type="ECO:0000256" key="9">
    <source>
        <dbReference type="HAMAP-Rule" id="MF_01327"/>
    </source>
</evidence>
<evidence type="ECO:0000256" key="4">
    <source>
        <dbReference type="ARBA" id="ARBA00022842"/>
    </source>
</evidence>
<dbReference type="InterPro" id="IPR041397">
    <property type="entry name" value="ThiD2"/>
</dbReference>
<dbReference type="GO" id="GO:0009229">
    <property type="term" value="P:thiamine diphosphate biosynthetic process"/>
    <property type="evidence" value="ECO:0007669"/>
    <property type="project" value="UniProtKB-UniRule"/>
</dbReference>
<keyword evidence="3 9" id="KW-0479">Metal-binding</keyword>
<feature type="binding site" evidence="9">
    <location>
        <position position="240"/>
    </location>
    <ligand>
        <name>4-amino-2-methyl-5-(diphosphooxymethyl)pyrimidine</name>
        <dbReference type="ChEBI" id="CHEBI:57841"/>
    </ligand>
</feature>
<name>D3ENA9_ATETH</name>
<comment type="cofactor">
    <cofactor evidence="9">
        <name>Mg(2+)</name>
        <dbReference type="ChEBI" id="CHEBI:18420"/>
    </cofactor>
    <text evidence="9">Binds 1 Mg(2+) ion per subunit.</text>
</comment>
<dbReference type="Proteomes" id="UP000001405">
    <property type="component" value="Chromosome"/>
</dbReference>
<comment type="similarity">
    <text evidence="9 10">Belongs to the thiamine-phosphate synthase family.</text>
</comment>
<dbReference type="KEGG" id="cyu:UCYN_02100"/>
<evidence type="ECO:0000313" key="15">
    <source>
        <dbReference type="Proteomes" id="UP000001405"/>
    </source>
</evidence>
<keyword evidence="4 9" id="KW-0460">Magnesium</keyword>
<dbReference type="GO" id="GO:0009228">
    <property type="term" value="P:thiamine biosynthetic process"/>
    <property type="evidence" value="ECO:0007669"/>
    <property type="project" value="UniProtKB-KW"/>
</dbReference>
<evidence type="ECO:0000256" key="1">
    <source>
        <dbReference type="ARBA" id="ARBA00005165"/>
    </source>
</evidence>
<feature type="binding site" evidence="9">
    <location>
        <position position="202"/>
    </location>
    <ligand>
        <name>Mg(2+)</name>
        <dbReference type="ChEBI" id="CHEBI:18420"/>
    </ligand>
</feature>
<keyword evidence="2 9" id="KW-0808">Transferase</keyword>
<proteinExistence type="inferred from homology"/>
<dbReference type="NCBIfam" id="TIGR00693">
    <property type="entry name" value="thiE"/>
    <property type="match status" value="1"/>
</dbReference>
<feature type="region of interest" description="Thiamine-phosphate synthase" evidence="9">
    <location>
        <begin position="122"/>
        <end position="338"/>
    </location>
</feature>
<dbReference type="PANTHER" id="PTHR20857">
    <property type="entry name" value="THIAMINE-PHOSPHATE PYROPHOSPHORYLASE"/>
    <property type="match status" value="1"/>
</dbReference>
<dbReference type="NCBIfam" id="NF002727">
    <property type="entry name" value="PRK02615.1"/>
    <property type="match status" value="1"/>
</dbReference>
<dbReference type="InterPro" id="IPR016229">
    <property type="entry name" value="TMP_synthase_cyanobac_bac"/>
</dbReference>
<evidence type="ECO:0000256" key="10">
    <source>
        <dbReference type="RuleBase" id="RU003826"/>
    </source>
</evidence>
<dbReference type="InterPro" id="IPR036206">
    <property type="entry name" value="ThiamineP_synth_sf"/>
</dbReference>
<dbReference type="RefSeq" id="WP_012953624.1">
    <property type="nucleotide sequence ID" value="NC_013771.1"/>
</dbReference>
<feature type="domain" description="Thiamine phosphate synthase/TenI" evidence="12">
    <location>
        <begin position="143"/>
        <end position="319"/>
    </location>
</feature>
<comment type="catalytic activity">
    <reaction evidence="8 9 10">
        <text>2-[(2R,5Z)-2-carboxy-4-methylthiazol-5(2H)-ylidene]ethyl phosphate + 4-amino-2-methyl-5-(diphosphooxymethyl)pyrimidine + 2 H(+) = thiamine phosphate + CO2 + diphosphate</text>
        <dbReference type="Rhea" id="RHEA:47844"/>
        <dbReference type="ChEBI" id="CHEBI:15378"/>
        <dbReference type="ChEBI" id="CHEBI:16526"/>
        <dbReference type="ChEBI" id="CHEBI:33019"/>
        <dbReference type="ChEBI" id="CHEBI:37575"/>
        <dbReference type="ChEBI" id="CHEBI:57841"/>
        <dbReference type="ChEBI" id="CHEBI:62899"/>
        <dbReference type="EC" id="2.5.1.3"/>
    </reaction>
</comment>
<dbReference type="InterPro" id="IPR013785">
    <property type="entry name" value="Aldolase_TIM"/>
</dbReference>
<comment type="caution">
    <text evidence="9">Lacks conserved residue(s) required for the propagation of feature annotation.</text>
</comment>
<dbReference type="EMBL" id="CP001842">
    <property type="protein sequence ID" value="ADB94959.1"/>
    <property type="molecule type" value="Genomic_DNA"/>
</dbReference>
<evidence type="ECO:0000256" key="3">
    <source>
        <dbReference type="ARBA" id="ARBA00022723"/>
    </source>
</evidence>
<evidence type="ECO:0000259" key="13">
    <source>
        <dbReference type="Pfam" id="PF17792"/>
    </source>
</evidence>
<evidence type="ECO:0000256" key="8">
    <source>
        <dbReference type="ARBA" id="ARBA00047883"/>
    </source>
</evidence>
<dbReference type="GO" id="GO:0000287">
    <property type="term" value="F:magnesium ion binding"/>
    <property type="evidence" value="ECO:0007669"/>
    <property type="project" value="UniProtKB-UniRule"/>
</dbReference>
<keyword evidence="15" id="KW-1185">Reference proteome</keyword>
<dbReference type="OrthoDB" id="9812206at2"/>
<dbReference type="InterPro" id="IPR022998">
    <property type="entry name" value="ThiamineP_synth_TenI"/>
</dbReference>
<evidence type="ECO:0000256" key="5">
    <source>
        <dbReference type="ARBA" id="ARBA00022977"/>
    </source>
</evidence>
<evidence type="ECO:0000313" key="14">
    <source>
        <dbReference type="EMBL" id="ADB94959.1"/>
    </source>
</evidence>
<feature type="domain" description="ThiD2" evidence="13">
    <location>
        <begin position="9"/>
        <end position="127"/>
    </location>
</feature>
<dbReference type="UniPathway" id="UPA00060">
    <property type="reaction ID" value="UER00141"/>
</dbReference>
<evidence type="ECO:0000256" key="2">
    <source>
        <dbReference type="ARBA" id="ARBA00022679"/>
    </source>
</evidence>
<dbReference type="HOGENOM" id="CLU_064900_0_0_3"/>
<dbReference type="GO" id="GO:0005737">
    <property type="term" value="C:cytoplasm"/>
    <property type="evidence" value="ECO:0007669"/>
    <property type="project" value="TreeGrafter"/>
</dbReference>
<evidence type="ECO:0000256" key="11">
    <source>
        <dbReference type="RuleBase" id="RU004253"/>
    </source>
</evidence>
<dbReference type="Pfam" id="PF02581">
    <property type="entry name" value="TMP-TENI"/>
    <property type="match status" value="1"/>
</dbReference>
<feature type="binding site" evidence="9">
    <location>
        <position position="221"/>
    </location>
    <ligand>
        <name>Mg(2+)</name>
        <dbReference type="ChEBI" id="CHEBI:18420"/>
    </ligand>
</feature>
<dbReference type="InterPro" id="IPR034291">
    <property type="entry name" value="TMP_synthase"/>
</dbReference>
<evidence type="ECO:0000256" key="6">
    <source>
        <dbReference type="ARBA" id="ARBA00047334"/>
    </source>
</evidence>
<accession>D3ENA9</accession>
<dbReference type="EC" id="2.5.1.3" evidence="9"/>
<keyword evidence="5 9" id="KW-0784">Thiamine biosynthesis</keyword>
<dbReference type="Gene3D" id="3.20.20.70">
    <property type="entry name" value="Aldolase class I"/>
    <property type="match status" value="1"/>
</dbReference>
<dbReference type="PIRSF" id="PIRSF000512">
    <property type="entry name" value="TMP_PPase_Cyanobac_prd"/>
    <property type="match status" value="1"/>
</dbReference>
<protein>
    <recommendedName>
        <fullName evidence="9">Thiamine-phosphate synthase</fullName>
        <shortName evidence="9">TP synthase</shortName>
        <shortName evidence="9">TPS</shortName>
        <ecNumber evidence="9">2.5.1.3</ecNumber>
    </recommendedName>
    <alternativeName>
        <fullName evidence="9">Thiamine-phosphate pyrophosphorylase</fullName>
        <shortName evidence="9">TMP pyrophosphorylase</shortName>
        <shortName evidence="9">TMP-PPase</shortName>
    </alternativeName>
</protein>
<feature type="region of interest" description="Unknown" evidence="9">
    <location>
        <begin position="1"/>
        <end position="121"/>
    </location>
</feature>
<dbReference type="AlphaFoldDB" id="D3ENA9"/>
<evidence type="ECO:0000256" key="7">
    <source>
        <dbReference type="ARBA" id="ARBA00047851"/>
    </source>
</evidence>
<dbReference type="CDD" id="cd00564">
    <property type="entry name" value="TMP_TenI"/>
    <property type="match status" value="1"/>
</dbReference>
<dbReference type="Pfam" id="PF17792">
    <property type="entry name" value="ThiD2"/>
    <property type="match status" value="1"/>
</dbReference>
<dbReference type="PATRIC" id="fig|713887.8.peg.197"/>
<evidence type="ECO:0000259" key="12">
    <source>
        <dbReference type="Pfam" id="PF02581"/>
    </source>
</evidence>
<reference evidence="14 15" key="1">
    <citation type="journal article" date="2010" name="Nature">
        <title>Metabolic streamlining in an open-ocean nitrogen-fixing cyanobacterium.</title>
        <authorList>
            <person name="Tripp H.J."/>
            <person name="Bench S.R."/>
            <person name="Turk K.A."/>
            <person name="Foster R.A."/>
            <person name="Desany B.A."/>
            <person name="Niazi F."/>
            <person name="Affourtit J.P."/>
            <person name="Zehr J.P."/>
        </authorList>
    </citation>
    <scope>NUCLEOTIDE SEQUENCE [LARGE SCALE GENOMIC DNA]</scope>
    <source>
        <strain evidence="15">ALOHA</strain>
    </source>
</reference>
<dbReference type="HAMAP" id="MF_00097">
    <property type="entry name" value="TMP_synthase"/>
    <property type="match status" value="1"/>
</dbReference>
<comment type="catalytic activity">
    <reaction evidence="6 9 10">
        <text>4-methyl-5-(2-phosphooxyethyl)-thiazole + 4-amino-2-methyl-5-(diphosphooxymethyl)pyrimidine + H(+) = thiamine phosphate + diphosphate</text>
        <dbReference type="Rhea" id="RHEA:22328"/>
        <dbReference type="ChEBI" id="CHEBI:15378"/>
        <dbReference type="ChEBI" id="CHEBI:33019"/>
        <dbReference type="ChEBI" id="CHEBI:37575"/>
        <dbReference type="ChEBI" id="CHEBI:57841"/>
        <dbReference type="ChEBI" id="CHEBI:58296"/>
        <dbReference type="EC" id="2.5.1.3"/>
    </reaction>
</comment>
<dbReference type="PANTHER" id="PTHR20857:SF15">
    <property type="entry name" value="THIAMINE-PHOSPHATE SYNTHASE"/>
    <property type="match status" value="1"/>
</dbReference>
<feature type="binding site" evidence="9">
    <location>
        <position position="296"/>
    </location>
    <ligand>
        <name>2-[(2R,5Z)-2-carboxy-4-methylthiazol-5(2H)-ylidene]ethyl phosphate</name>
        <dbReference type="ChEBI" id="CHEBI:62899"/>
    </ligand>
</feature>
<feature type="binding site" evidence="9">
    <location>
        <position position="269"/>
    </location>
    <ligand>
        <name>4-amino-2-methyl-5-(diphosphooxymethyl)pyrimidine</name>
        <dbReference type="ChEBI" id="CHEBI:57841"/>
    </ligand>
</feature>